<keyword evidence="1" id="KW-0472">Membrane</keyword>
<name>A0A5C1H858_9APIC</name>
<evidence type="ECO:0000256" key="1">
    <source>
        <dbReference type="SAM" id="Phobius"/>
    </source>
</evidence>
<evidence type="ECO:0000313" key="2">
    <source>
        <dbReference type="EMBL" id="QEM01761.1"/>
    </source>
</evidence>
<organism evidence="2">
    <name type="scientific">Nephromyces sp. ex Molgula occidentalis</name>
    <dbReference type="NCBI Taxonomy" id="2544991"/>
    <lineage>
        <taxon>Eukaryota</taxon>
        <taxon>Sar</taxon>
        <taxon>Alveolata</taxon>
        <taxon>Apicomplexa</taxon>
        <taxon>Aconoidasida</taxon>
        <taxon>Nephromycida</taxon>
        <taxon>Nephromyces</taxon>
    </lineage>
</organism>
<feature type="transmembrane region" description="Helical" evidence="1">
    <location>
        <begin position="20"/>
        <end position="36"/>
    </location>
</feature>
<sequence>MNKHINFNFKSITKKCLLNYNSSCLIYLLLLNYLNIKYKLHLNFKDLII</sequence>
<dbReference type="EMBL" id="MK573206">
    <property type="protein sequence ID" value="QEM01761.1"/>
    <property type="molecule type" value="Genomic_DNA"/>
</dbReference>
<accession>A0A5C1H858</accession>
<protein>
    <submittedName>
        <fullName evidence="2">Uncharacterized protein</fullName>
    </submittedName>
</protein>
<reference evidence="2" key="1">
    <citation type="journal article" date="2019" name="Genome Biol. Evol.">
        <title>Nephromyces represents a diverse and novel lineage of the Apicomplexa that has retained apicoplasts.</title>
        <authorList>
            <person name="Munoz-Gomez S.A."/>
            <person name="Durnin K."/>
            <person name="Eme L."/>
            <person name="Paight C."/>
            <person name="Lane C.E."/>
            <person name="Saffo M.B."/>
            <person name="Slamovits C.H."/>
        </authorList>
    </citation>
    <scope>NUCLEOTIDE SEQUENCE</scope>
    <source>
        <strain evidence="2">656</strain>
    </source>
</reference>
<proteinExistence type="predicted"/>
<keyword evidence="1" id="KW-1133">Transmembrane helix</keyword>
<gene>
    <name evidence="2" type="primary">orf53</name>
</gene>
<dbReference type="AlphaFoldDB" id="A0A5C1H858"/>
<keyword evidence="1" id="KW-0812">Transmembrane</keyword>